<dbReference type="EMBL" id="JH793583">
    <property type="protein sequence ID" value="ELQ40731.1"/>
    <property type="molecule type" value="Genomic_DNA"/>
</dbReference>
<protein>
    <submittedName>
        <fullName evidence="2">Uncharacterized protein</fullName>
    </submittedName>
</protein>
<gene>
    <name evidence="2" type="ORF">OOU_Y34scaffold00370g25</name>
</gene>
<evidence type="ECO:0000256" key="1">
    <source>
        <dbReference type="SAM" id="MobiDB-lite"/>
    </source>
</evidence>
<dbReference type="AlphaFoldDB" id="A0AA97P259"/>
<organism evidence="2">
    <name type="scientific">Pyricularia oryzae (strain Y34)</name>
    <name type="common">Rice blast fungus</name>
    <name type="synonym">Magnaporthe oryzae</name>
    <dbReference type="NCBI Taxonomy" id="1143189"/>
    <lineage>
        <taxon>Eukaryota</taxon>
        <taxon>Fungi</taxon>
        <taxon>Dikarya</taxon>
        <taxon>Ascomycota</taxon>
        <taxon>Pezizomycotina</taxon>
        <taxon>Sordariomycetes</taxon>
        <taxon>Sordariomycetidae</taxon>
        <taxon>Magnaporthales</taxon>
        <taxon>Pyriculariaceae</taxon>
        <taxon>Pyricularia</taxon>
    </lineage>
</organism>
<proteinExistence type="predicted"/>
<feature type="region of interest" description="Disordered" evidence="1">
    <location>
        <begin position="1"/>
        <end position="48"/>
    </location>
</feature>
<reference evidence="2" key="1">
    <citation type="journal article" date="2012" name="PLoS Genet.">
        <title>Comparative analysis of the genomes of two field isolates of the rice blast fungus Magnaporthe oryzae.</title>
        <authorList>
            <person name="Xue M."/>
            <person name="Yang J."/>
            <person name="Li Z."/>
            <person name="Hu S."/>
            <person name="Yao N."/>
            <person name="Dean R.A."/>
            <person name="Zhao W."/>
            <person name="Shen M."/>
            <person name="Zhang H."/>
            <person name="Li C."/>
            <person name="Liu L."/>
            <person name="Cao L."/>
            <person name="Xu X."/>
            <person name="Xing Y."/>
            <person name="Hsiang T."/>
            <person name="Zhang Z."/>
            <person name="Xu J.R."/>
            <person name="Peng Y.L."/>
        </authorList>
    </citation>
    <scope>NUCLEOTIDE SEQUENCE</scope>
    <source>
        <strain evidence="2">Y34</strain>
    </source>
</reference>
<dbReference type="Proteomes" id="UP000011086">
    <property type="component" value="Unassembled WGS sequence"/>
</dbReference>
<sequence>MSVDGDRFLTPKKRAAGAHPRRAIFGGSGHNLLSQQIQNEGAHQSDEK</sequence>
<name>A0AA97P259_PYRO3</name>
<feature type="compositionally biased region" description="Basic residues" evidence="1">
    <location>
        <begin position="10"/>
        <end position="22"/>
    </location>
</feature>
<evidence type="ECO:0000313" key="2">
    <source>
        <dbReference type="EMBL" id="ELQ40731.1"/>
    </source>
</evidence>
<accession>A0AA97P259</accession>
<feature type="compositionally biased region" description="Polar residues" evidence="1">
    <location>
        <begin position="31"/>
        <end position="42"/>
    </location>
</feature>